<dbReference type="Proteomes" id="UP000095280">
    <property type="component" value="Unplaced"/>
</dbReference>
<keyword evidence="3" id="KW-1185">Reference proteome</keyword>
<evidence type="ECO:0000313" key="3">
    <source>
        <dbReference type="Proteomes" id="UP000095280"/>
    </source>
</evidence>
<sequence>MKSAGVIGRLQSNAGHFSRRHRGASATSVLAAGLAATSCGLRLRGSAGAHSAAQGDRRRLGAADVQLRETGEGDGVLDTRRRAAGQLECRQHGVDRVQRRSHLLLMQQMSLGSMAGMLGDVISDILVNLLVVGSCRCGAEIAASLKQVGRLRQQSGGLGAQRIDDQDGALVDRALGGVAAESAGRRHPAVDHADHLAGSERRSGLAVLRPPEGAHLAKRHVLGCRSQQLAAQPFKRSHLAGVDEAAADNAAAVLADAEAEGQAAADPISWVLRRPDRGVDNVHHRAQARVVAAHGSHVTVVAPDRHLAVGGGAVAQRDRQDAGLPALAGVDKAGRVLGDDQAADCEPGGVGGQRVQGPMRTVHGQAQEVGHGWNAEQLLDDEKASTLDFANYLRRNTVPKASDMNGLLWDTNLEMLAQQAANRCLFEHNYSGPYASLGEILYRGGSRNFQHILAFMFLERENYNYSTGQCSGAKYPFFTTCGHYLQLVHAATSRIGCAVQLCNGVYLAACEFSRQYASPPYLSGEPGTKCGNGYATYSQQGLCYAIMYGEPAPIPGPFDCKLTCMNYGNLTTMPFCSCTCPPGFYGVRCEKKNIYYASSIPNDCTAQAVSCKNGGSPTMLGSACKCVCPTNFGGESCEVNLQQMKSSLFVYLGGKTIYQSYHPVNLTLWNATGMRGSFKQALTSGINNYCLSNSPLCCSNASQPVGGAFVQAENFHDTDNYPSQEIDGTMVAAVHYTLSTTVAMQCNSGLPLLNKSILLEAWKTIETELKQAVLQESGLNVVRIENRTPKTNSHRPTGSSKQLPRYNMDTTKSLCLCAFLAFALAIQIGRCKLTEQERNDTLNFINHLRRNAVPPAADMNGLIWDTRLENLAQRAANSCVFEHNYGGDYSSLGEILYLGSRQNFSEILVFMFLEREQYNYTNGACVTGSGKYPFFSTCGHYLQIVTAGVNKVGCGIQYCSGNYLGVCEFDRVQAELSKLWHADDFAILLVFMPSWLLRSQMRNSTASSLPATIQHFATCEDFHVADSYPIQAIDGSMRVDVYYTMQPSVDNVCNGKTNSYVSKAIIKSAWTTAMKNINAAISAIGLKAIKAD</sequence>
<reference evidence="4" key="1">
    <citation type="submission" date="2016-11" db="UniProtKB">
        <authorList>
            <consortium name="WormBaseParasite"/>
        </authorList>
    </citation>
    <scope>IDENTIFICATION</scope>
</reference>
<dbReference type="Pfam" id="PF00188">
    <property type="entry name" value="CAP"/>
    <property type="match status" value="2"/>
</dbReference>
<dbReference type="Gene3D" id="3.40.33.10">
    <property type="entry name" value="CAP"/>
    <property type="match status" value="2"/>
</dbReference>
<dbReference type="PANTHER" id="PTHR10334">
    <property type="entry name" value="CYSTEINE-RICH SECRETORY PROTEIN-RELATED"/>
    <property type="match status" value="1"/>
</dbReference>
<accession>A0A1I8H596</accession>
<dbReference type="PROSITE" id="PS00022">
    <property type="entry name" value="EGF_1"/>
    <property type="match status" value="2"/>
</dbReference>
<feature type="domain" description="EGF-like" evidence="1">
    <location>
        <begin position="626"/>
        <end position="637"/>
    </location>
</feature>
<proteinExistence type="predicted"/>
<dbReference type="InterPro" id="IPR001283">
    <property type="entry name" value="CRISP-related"/>
</dbReference>
<evidence type="ECO:0000313" key="4">
    <source>
        <dbReference type="WBParaSite" id="maker-uti_cns_0004552-snap-gene-0.15-mRNA-1"/>
    </source>
</evidence>
<dbReference type="PROSITE" id="PS01186">
    <property type="entry name" value="EGF_2"/>
    <property type="match status" value="1"/>
</dbReference>
<dbReference type="InterPro" id="IPR035940">
    <property type="entry name" value="CAP_sf"/>
</dbReference>
<evidence type="ECO:0000259" key="1">
    <source>
        <dbReference type="PROSITE" id="PS00022"/>
    </source>
</evidence>
<feature type="domain" description="EGF-like" evidence="1 2">
    <location>
        <begin position="578"/>
        <end position="589"/>
    </location>
</feature>
<organism evidence="3 4">
    <name type="scientific">Macrostomum lignano</name>
    <dbReference type="NCBI Taxonomy" id="282301"/>
    <lineage>
        <taxon>Eukaryota</taxon>
        <taxon>Metazoa</taxon>
        <taxon>Spiralia</taxon>
        <taxon>Lophotrochozoa</taxon>
        <taxon>Platyhelminthes</taxon>
        <taxon>Rhabditophora</taxon>
        <taxon>Macrostomorpha</taxon>
        <taxon>Macrostomida</taxon>
        <taxon>Macrostomidae</taxon>
        <taxon>Macrostomum</taxon>
    </lineage>
</organism>
<dbReference type="AlphaFoldDB" id="A0A1I8H596"/>
<dbReference type="CDD" id="cd05380">
    <property type="entry name" value="CAP_euk"/>
    <property type="match status" value="1"/>
</dbReference>
<dbReference type="InterPro" id="IPR014044">
    <property type="entry name" value="CAP_dom"/>
</dbReference>
<dbReference type="SUPFAM" id="SSF55797">
    <property type="entry name" value="PR-1-like"/>
    <property type="match status" value="2"/>
</dbReference>
<dbReference type="WBParaSite" id="maker-uti_cns_0004552-snap-gene-0.15-mRNA-1">
    <property type="protein sequence ID" value="maker-uti_cns_0004552-snap-gene-0.15-mRNA-1"/>
    <property type="gene ID" value="maker-uti_cns_0004552-snap-gene-0.15"/>
</dbReference>
<dbReference type="InterPro" id="IPR000742">
    <property type="entry name" value="EGF"/>
</dbReference>
<protein>
    <submittedName>
        <fullName evidence="4">SCP domain-containing protein</fullName>
    </submittedName>
</protein>
<dbReference type="SMART" id="SM00198">
    <property type="entry name" value="SCP"/>
    <property type="match status" value="2"/>
</dbReference>
<name>A0A1I8H596_9PLAT</name>
<evidence type="ECO:0000259" key="2">
    <source>
        <dbReference type="PROSITE" id="PS01186"/>
    </source>
</evidence>